<evidence type="ECO:0000256" key="1">
    <source>
        <dbReference type="SAM" id="MobiDB-lite"/>
    </source>
</evidence>
<sequence>MKTEVKVNRPSSTSLLPNSVWALTKKLLESPQKEEAVPNKPSEHQTPPPYQPIAWPKYEPVLKPQYHPAFPNPTLYYQQIFPKCEPVQQNQPPYHTPQWFPPLTFVSDATGLIFAAAVYFIYGVYGYERPILLNLEAKIMEVCDDAFQALLPVRLDMLFPGRQENTISGNIPDDFGPPLSKNKSLMIGPTSQSGKPKSQMKGPDAPKSQVGKPDENKSQMKDAPKSQSGKPNPSKSRAKTRKDQAGGDQEPTVSQVEQE</sequence>
<dbReference type="AlphaFoldDB" id="A0A811LTG3"/>
<dbReference type="Proteomes" id="UP000614601">
    <property type="component" value="Unassembled WGS sequence"/>
</dbReference>
<name>A0A811LTG3_9BILA</name>
<organism evidence="3 4">
    <name type="scientific">Bursaphelenchus okinawaensis</name>
    <dbReference type="NCBI Taxonomy" id="465554"/>
    <lineage>
        <taxon>Eukaryota</taxon>
        <taxon>Metazoa</taxon>
        <taxon>Ecdysozoa</taxon>
        <taxon>Nematoda</taxon>
        <taxon>Chromadorea</taxon>
        <taxon>Rhabditida</taxon>
        <taxon>Tylenchina</taxon>
        <taxon>Tylenchomorpha</taxon>
        <taxon>Aphelenchoidea</taxon>
        <taxon>Aphelenchoididae</taxon>
        <taxon>Bursaphelenchus</taxon>
    </lineage>
</organism>
<keyword evidence="2" id="KW-0812">Transmembrane</keyword>
<keyword evidence="2" id="KW-1133">Transmembrane helix</keyword>
<gene>
    <name evidence="3" type="ORF">BOKJ2_LOCUS14083</name>
</gene>
<comment type="caution">
    <text evidence="3">The sequence shown here is derived from an EMBL/GenBank/DDBJ whole genome shotgun (WGS) entry which is preliminary data.</text>
</comment>
<evidence type="ECO:0000256" key="2">
    <source>
        <dbReference type="SAM" id="Phobius"/>
    </source>
</evidence>
<feature type="compositionally biased region" description="Polar residues" evidence="1">
    <location>
        <begin position="225"/>
        <end position="235"/>
    </location>
</feature>
<dbReference type="Proteomes" id="UP000783686">
    <property type="component" value="Unassembled WGS sequence"/>
</dbReference>
<evidence type="ECO:0000313" key="4">
    <source>
        <dbReference type="Proteomes" id="UP000614601"/>
    </source>
</evidence>
<dbReference type="EMBL" id="CAJFCW020000006">
    <property type="protein sequence ID" value="CAG9127702.1"/>
    <property type="molecule type" value="Genomic_DNA"/>
</dbReference>
<evidence type="ECO:0000313" key="3">
    <source>
        <dbReference type="EMBL" id="CAD5230333.1"/>
    </source>
</evidence>
<feature type="transmembrane region" description="Helical" evidence="2">
    <location>
        <begin position="103"/>
        <end position="125"/>
    </location>
</feature>
<keyword evidence="2" id="KW-0472">Membrane</keyword>
<feature type="compositionally biased region" description="Basic and acidic residues" evidence="1">
    <location>
        <begin position="212"/>
        <end position="224"/>
    </location>
</feature>
<reference evidence="3" key="1">
    <citation type="submission" date="2020-09" db="EMBL/GenBank/DDBJ databases">
        <authorList>
            <person name="Kikuchi T."/>
        </authorList>
    </citation>
    <scope>NUCLEOTIDE SEQUENCE</scope>
    <source>
        <strain evidence="3">SH1</strain>
    </source>
</reference>
<proteinExistence type="predicted"/>
<accession>A0A811LTG3</accession>
<feature type="region of interest" description="Disordered" evidence="1">
    <location>
        <begin position="168"/>
        <end position="259"/>
    </location>
</feature>
<dbReference type="EMBL" id="CAJFDH010000006">
    <property type="protein sequence ID" value="CAD5230333.1"/>
    <property type="molecule type" value="Genomic_DNA"/>
</dbReference>
<protein>
    <submittedName>
        <fullName evidence="3">Uncharacterized protein</fullName>
    </submittedName>
</protein>
<keyword evidence="4" id="KW-1185">Reference proteome</keyword>